<name>A0A0C9T3V6_PAXIN</name>
<organism evidence="1 2">
    <name type="scientific">Paxillus involutus ATCC 200175</name>
    <dbReference type="NCBI Taxonomy" id="664439"/>
    <lineage>
        <taxon>Eukaryota</taxon>
        <taxon>Fungi</taxon>
        <taxon>Dikarya</taxon>
        <taxon>Basidiomycota</taxon>
        <taxon>Agaricomycotina</taxon>
        <taxon>Agaricomycetes</taxon>
        <taxon>Agaricomycetidae</taxon>
        <taxon>Boletales</taxon>
        <taxon>Paxilineae</taxon>
        <taxon>Paxillaceae</taxon>
        <taxon>Paxillus</taxon>
    </lineage>
</organism>
<sequence>MSMETDISSETSKSLGRLENNDRQRSYWRYDEVDDEQDNSIAPRDHVGAEEVHILRTSQPDQEFCYRMVIARERRVYTHPTNAALTADLSVSVPDNDGFGIYVPAECDGMGASLQRLGTGPWQLHSLGIDHHQSDDWEISDDALKVFIEKILQIVGTSDTQHALTTRHGPVNAVTSSRAWKALATAISRQLPQIEALGHTQQLIARLSVGPPALYEATSNLNWDDVLFVEISVIPGESGQPSFRINTLPHTTGGSAVESTRSIQQSWLIERSAMSRSRVGAVQSFPARQANPRRLYLRSSIGSREASPVICFVNLREALDGF</sequence>
<dbReference type="AlphaFoldDB" id="A0A0C9T3V6"/>
<reference evidence="1 2" key="1">
    <citation type="submission" date="2014-06" db="EMBL/GenBank/DDBJ databases">
        <authorList>
            <consortium name="DOE Joint Genome Institute"/>
            <person name="Kuo A."/>
            <person name="Kohler A."/>
            <person name="Nagy L.G."/>
            <person name="Floudas D."/>
            <person name="Copeland A."/>
            <person name="Barry K.W."/>
            <person name="Cichocki N."/>
            <person name="Veneault-Fourrey C."/>
            <person name="LaButti K."/>
            <person name="Lindquist E.A."/>
            <person name="Lipzen A."/>
            <person name="Lundell T."/>
            <person name="Morin E."/>
            <person name="Murat C."/>
            <person name="Sun H."/>
            <person name="Tunlid A."/>
            <person name="Henrissat B."/>
            <person name="Grigoriev I.V."/>
            <person name="Hibbett D.S."/>
            <person name="Martin F."/>
            <person name="Nordberg H.P."/>
            <person name="Cantor M.N."/>
            <person name="Hua S.X."/>
        </authorList>
    </citation>
    <scope>NUCLEOTIDE SEQUENCE [LARGE SCALE GENOMIC DNA]</scope>
    <source>
        <strain evidence="1 2">ATCC 200175</strain>
    </source>
</reference>
<dbReference type="Proteomes" id="UP000053647">
    <property type="component" value="Unassembled WGS sequence"/>
</dbReference>
<protein>
    <submittedName>
        <fullName evidence="1">Uncharacterized protein</fullName>
    </submittedName>
</protein>
<dbReference type="HOGENOM" id="CLU_863570_0_0_1"/>
<gene>
    <name evidence="1" type="ORF">PAXINDRAFT_172187</name>
</gene>
<dbReference type="EMBL" id="KN819409">
    <property type="protein sequence ID" value="KIJ10320.1"/>
    <property type="molecule type" value="Genomic_DNA"/>
</dbReference>
<accession>A0A0C9T3V6</accession>
<evidence type="ECO:0000313" key="1">
    <source>
        <dbReference type="EMBL" id="KIJ10320.1"/>
    </source>
</evidence>
<proteinExistence type="predicted"/>
<reference evidence="2" key="2">
    <citation type="submission" date="2015-01" db="EMBL/GenBank/DDBJ databases">
        <title>Evolutionary Origins and Diversification of the Mycorrhizal Mutualists.</title>
        <authorList>
            <consortium name="DOE Joint Genome Institute"/>
            <consortium name="Mycorrhizal Genomics Consortium"/>
            <person name="Kohler A."/>
            <person name="Kuo A."/>
            <person name="Nagy L.G."/>
            <person name="Floudas D."/>
            <person name="Copeland A."/>
            <person name="Barry K.W."/>
            <person name="Cichocki N."/>
            <person name="Veneault-Fourrey C."/>
            <person name="LaButti K."/>
            <person name="Lindquist E.A."/>
            <person name="Lipzen A."/>
            <person name="Lundell T."/>
            <person name="Morin E."/>
            <person name="Murat C."/>
            <person name="Riley R."/>
            <person name="Ohm R."/>
            <person name="Sun H."/>
            <person name="Tunlid A."/>
            <person name="Henrissat B."/>
            <person name="Grigoriev I.V."/>
            <person name="Hibbett D.S."/>
            <person name="Martin F."/>
        </authorList>
    </citation>
    <scope>NUCLEOTIDE SEQUENCE [LARGE SCALE GENOMIC DNA]</scope>
    <source>
        <strain evidence="2">ATCC 200175</strain>
    </source>
</reference>
<evidence type="ECO:0000313" key="2">
    <source>
        <dbReference type="Proteomes" id="UP000053647"/>
    </source>
</evidence>
<keyword evidence="2" id="KW-1185">Reference proteome</keyword>